<reference evidence="7 8" key="1">
    <citation type="journal article" date="2012" name="J. Bacteriol.">
        <title>Genome Sequence of Nitratireductor pacificus Type Strain pht-3B.</title>
        <authorList>
            <person name="Lai Q."/>
            <person name="Li G."/>
            <person name="Shao Z."/>
        </authorList>
    </citation>
    <scope>NUCLEOTIDE SEQUENCE [LARGE SCALE GENOMIC DNA]</scope>
    <source>
        <strain evidence="8">pht-3B</strain>
    </source>
</reference>
<dbReference type="Proteomes" id="UP000006786">
    <property type="component" value="Unassembled WGS sequence"/>
</dbReference>
<dbReference type="AlphaFoldDB" id="K2ME38"/>
<protein>
    <recommendedName>
        <fullName evidence="6">Ribosomal RNA small subunit methyltransferase G</fullName>
        <ecNumber evidence="6">2.1.1.170</ecNumber>
    </recommendedName>
    <alternativeName>
        <fullName evidence="6">16S rRNA 7-methylguanosine methyltransferase</fullName>
        <shortName evidence="6">16S rRNA m7G methyltransferase</shortName>
    </alternativeName>
</protein>
<comment type="catalytic activity">
    <reaction evidence="6">
        <text>guanosine(527) in 16S rRNA + S-adenosyl-L-methionine = N(7)-methylguanosine(527) in 16S rRNA + S-adenosyl-L-homocysteine</text>
        <dbReference type="Rhea" id="RHEA:42732"/>
        <dbReference type="Rhea" id="RHEA-COMP:10209"/>
        <dbReference type="Rhea" id="RHEA-COMP:10210"/>
        <dbReference type="ChEBI" id="CHEBI:57856"/>
        <dbReference type="ChEBI" id="CHEBI:59789"/>
        <dbReference type="ChEBI" id="CHEBI:74269"/>
        <dbReference type="ChEBI" id="CHEBI:74480"/>
        <dbReference type="EC" id="2.1.1.170"/>
    </reaction>
</comment>
<dbReference type="Gene3D" id="3.40.50.150">
    <property type="entry name" value="Vaccinia Virus protein VP39"/>
    <property type="match status" value="1"/>
</dbReference>
<feature type="binding site" evidence="6">
    <location>
        <position position="74"/>
    </location>
    <ligand>
        <name>S-adenosyl-L-methionine</name>
        <dbReference type="ChEBI" id="CHEBI:59789"/>
    </ligand>
</feature>
<dbReference type="PANTHER" id="PTHR31760">
    <property type="entry name" value="S-ADENOSYL-L-METHIONINE-DEPENDENT METHYLTRANSFERASES SUPERFAMILY PROTEIN"/>
    <property type="match status" value="1"/>
</dbReference>
<dbReference type="PATRIC" id="fig|391937.3.peg.1982"/>
<feature type="binding site" evidence="6">
    <location>
        <position position="79"/>
    </location>
    <ligand>
        <name>S-adenosyl-L-methionine</name>
        <dbReference type="ChEBI" id="CHEBI:59789"/>
    </ligand>
</feature>
<feature type="binding site" evidence="6">
    <location>
        <begin position="127"/>
        <end position="128"/>
    </location>
    <ligand>
        <name>S-adenosyl-L-methionine</name>
        <dbReference type="ChEBI" id="CHEBI:59789"/>
    </ligand>
</feature>
<gene>
    <name evidence="7" type="primary">gidB</name>
    <name evidence="6" type="synonym">rsmG</name>
    <name evidence="7" type="ORF">NA2_09618</name>
</gene>
<accession>K2ME38</accession>
<dbReference type="InterPro" id="IPR029063">
    <property type="entry name" value="SAM-dependent_MTases_sf"/>
</dbReference>
<feature type="binding site" evidence="6">
    <location>
        <position position="143"/>
    </location>
    <ligand>
        <name>S-adenosyl-L-methionine</name>
        <dbReference type="ChEBI" id="CHEBI:59789"/>
    </ligand>
</feature>
<dbReference type="OrthoDB" id="9808773at2"/>
<dbReference type="eggNOG" id="COG0357">
    <property type="taxonomic scope" value="Bacteria"/>
</dbReference>
<dbReference type="STRING" id="391937.NA2_09618"/>
<evidence type="ECO:0000313" key="8">
    <source>
        <dbReference type="Proteomes" id="UP000006786"/>
    </source>
</evidence>
<dbReference type="GO" id="GO:0070043">
    <property type="term" value="F:rRNA (guanine-N7-)-methyltransferase activity"/>
    <property type="evidence" value="ECO:0007669"/>
    <property type="project" value="UniProtKB-UniRule"/>
</dbReference>
<comment type="similarity">
    <text evidence="6">Belongs to the methyltransferase superfamily. RNA methyltransferase RsmG family.</text>
</comment>
<dbReference type="HAMAP" id="MF_00074">
    <property type="entry name" value="16SrRNA_methyltr_G"/>
    <property type="match status" value="1"/>
</dbReference>
<comment type="function">
    <text evidence="6">Specifically methylates the N7 position of guanine in position 527 of 16S rRNA.</text>
</comment>
<keyword evidence="5 6" id="KW-0949">S-adenosyl-L-methionine</keyword>
<comment type="caution">
    <text evidence="6">Lacks conserved residue(s) required for the propagation of feature annotation.</text>
</comment>
<evidence type="ECO:0000313" key="7">
    <source>
        <dbReference type="EMBL" id="EKF19030.1"/>
    </source>
</evidence>
<comment type="caution">
    <text evidence="7">The sequence shown here is derived from an EMBL/GenBank/DDBJ whole genome shotgun (WGS) entry which is preliminary data.</text>
</comment>
<dbReference type="NCBIfam" id="TIGR00138">
    <property type="entry name" value="rsmG_gidB"/>
    <property type="match status" value="1"/>
</dbReference>
<keyword evidence="8" id="KW-1185">Reference proteome</keyword>
<dbReference type="InterPro" id="IPR003682">
    <property type="entry name" value="rRNA_ssu_MeTfrase_G"/>
</dbReference>
<organism evidence="7 8">
    <name type="scientific">Nitratireductor pacificus pht-3B</name>
    <dbReference type="NCBI Taxonomy" id="391937"/>
    <lineage>
        <taxon>Bacteria</taxon>
        <taxon>Pseudomonadati</taxon>
        <taxon>Pseudomonadota</taxon>
        <taxon>Alphaproteobacteria</taxon>
        <taxon>Hyphomicrobiales</taxon>
        <taxon>Phyllobacteriaceae</taxon>
        <taxon>Nitratireductor</taxon>
    </lineage>
</organism>
<dbReference type="Pfam" id="PF02527">
    <property type="entry name" value="GidB"/>
    <property type="match status" value="1"/>
</dbReference>
<keyword evidence="2 6" id="KW-0698">rRNA processing</keyword>
<dbReference type="SUPFAM" id="SSF53335">
    <property type="entry name" value="S-adenosyl-L-methionine-dependent methyltransferases"/>
    <property type="match status" value="1"/>
</dbReference>
<evidence type="ECO:0000256" key="3">
    <source>
        <dbReference type="ARBA" id="ARBA00022603"/>
    </source>
</evidence>
<keyword evidence="3 6" id="KW-0489">Methyltransferase</keyword>
<keyword evidence="4 6" id="KW-0808">Transferase</keyword>
<sequence length="221" mass="24254">MSSERFAQLQTIAGPVSRETFDRLTAFEAVFQRWAKRINLSAPSTLGALWERHILDSAQLLRLAPEAKHWVDVGSGGGFPGAVIAILLGDRPDCSVQLVESNRKKAAFLVAALNEVGIAPRVHARRIEDSYALTGTPEVVTARALAPLPLLLALTEPWLAHGARALFHKGRDYRREVEESINEWRFDLVEHADKVDAAAVILEVSNPRRISPGAASRKPSV</sequence>
<dbReference type="GO" id="GO:0005829">
    <property type="term" value="C:cytosol"/>
    <property type="evidence" value="ECO:0007669"/>
    <property type="project" value="TreeGrafter"/>
</dbReference>
<dbReference type="EMBL" id="AMRM01000009">
    <property type="protein sequence ID" value="EKF19030.1"/>
    <property type="molecule type" value="Genomic_DNA"/>
</dbReference>
<evidence type="ECO:0000256" key="1">
    <source>
        <dbReference type="ARBA" id="ARBA00022490"/>
    </source>
</evidence>
<dbReference type="EC" id="2.1.1.170" evidence="6"/>
<evidence type="ECO:0000256" key="6">
    <source>
        <dbReference type="HAMAP-Rule" id="MF_00074"/>
    </source>
</evidence>
<evidence type="ECO:0000256" key="5">
    <source>
        <dbReference type="ARBA" id="ARBA00022691"/>
    </source>
</evidence>
<evidence type="ECO:0000256" key="4">
    <source>
        <dbReference type="ARBA" id="ARBA00022679"/>
    </source>
</evidence>
<name>K2ME38_9HYPH</name>
<proteinExistence type="inferred from homology"/>
<dbReference type="PANTHER" id="PTHR31760:SF0">
    <property type="entry name" value="S-ADENOSYL-L-METHIONINE-DEPENDENT METHYLTRANSFERASES SUPERFAMILY PROTEIN"/>
    <property type="match status" value="1"/>
</dbReference>
<keyword evidence="1 6" id="KW-0963">Cytoplasm</keyword>
<comment type="subcellular location">
    <subcellularLocation>
        <location evidence="6">Cytoplasm</location>
    </subcellularLocation>
</comment>
<evidence type="ECO:0000256" key="2">
    <source>
        <dbReference type="ARBA" id="ARBA00022552"/>
    </source>
</evidence>
<dbReference type="RefSeq" id="WP_008596503.1">
    <property type="nucleotide sequence ID" value="NZ_AMRM01000009.1"/>
</dbReference>